<dbReference type="EMBL" id="PDCK01000040">
    <property type="protein sequence ID" value="PRQ50829.1"/>
    <property type="molecule type" value="Genomic_DNA"/>
</dbReference>
<reference evidence="2 3" key="1">
    <citation type="journal article" date="2018" name="Nat. Genet.">
        <title>The Rosa genome provides new insights in the design of modern roses.</title>
        <authorList>
            <person name="Bendahmane M."/>
        </authorList>
    </citation>
    <scope>NUCLEOTIDE SEQUENCE [LARGE SCALE GENOMIC DNA]</scope>
    <source>
        <strain evidence="3">cv. Old Blush</strain>
    </source>
</reference>
<dbReference type="Gene3D" id="2.120.10.80">
    <property type="entry name" value="Kelch-type beta propeller"/>
    <property type="match status" value="1"/>
</dbReference>
<dbReference type="Proteomes" id="UP000238479">
    <property type="component" value="Chromosome 2"/>
</dbReference>
<dbReference type="SMART" id="SM00612">
    <property type="entry name" value="Kelch"/>
    <property type="match status" value="3"/>
</dbReference>
<dbReference type="Pfam" id="PF00646">
    <property type="entry name" value="F-box"/>
    <property type="match status" value="1"/>
</dbReference>
<dbReference type="SUPFAM" id="SSF117281">
    <property type="entry name" value="Kelch motif"/>
    <property type="match status" value="1"/>
</dbReference>
<accession>A0A2P6RWN2</accession>
<gene>
    <name evidence="2" type="ORF">RchiOBHm_Chr2g0137561</name>
</gene>
<keyword evidence="3" id="KW-1185">Reference proteome</keyword>
<dbReference type="AlphaFoldDB" id="A0A2P6RWN2"/>
<proteinExistence type="predicted"/>
<dbReference type="InterPro" id="IPR015915">
    <property type="entry name" value="Kelch-typ_b-propeller"/>
</dbReference>
<dbReference type="InterPro" id="IPR044595">
    <property type="entry name" value="KMD1-4"/>
</dbReference>
<dbReference type="PANTHER" id="PTHR46407">
    <property type="entry name" value="OS02G0208700 PROTEIN"/>
    <property type="match status" value="1"/>
</dbReference>
<dbReference type="InterPro" id="IPR036047">
    <property type="entry name" value="F-box-like_dom_sf"/>
</dbReference>
<name>A0A2P6RWN2_ROSCH</name>
<dbReference type="GO" id="GO:0080037">
    <property type="term" value="P:negative regulation of cytokinin-activated signaling pathway"/>
    <property type="evidence" value="ECO:0007669"/>
    <property type="project" value="InterPro"/>
</dbReference>
<dbReference type="Gramene" id="PRQ50829">
    <property type="protein sequence ID" value="PRQ50829"/>
    <property type="gene ID" value="RchiOBHm_Chr2g0137561"/>
</dbReference>
<sequence length="346" mass="38778">MEQLIPGLPNDIARDCLFRVPYNYLSDASYVCKDWNQEIEQPEFLRLRKATGRSQAIVIMAQARINPNPGNPSPPELKLSLFEPKTGSWEELPLFPGFSKGLPRFCQVVGVGPELVVIGGLDPCTWEVSNTVFIYNFVSATWRCGAAMPGVKRSFFGCTSDEDNRMVFVVGGHDNEKNALRSAMAYDVAKNQWIVIADMKRERDECKAIFHRGKLYVVGGYRTQTQGQFERSVETFDPATSEWDQVEEDFLPANVSPKSCVAGHDGKLYMSSESHVAARDGATWRAVSEIPADVGSATTWQDKLLVTGSGELQMAYVLDLYSYSWTTVEMPEEYRGHVYSSCYLEI</sequence>
<dbReference type="GO" id="GO:2000762">
    <property type="term" value="P:regulation of phenylpropanoid metabolic process"/>
    <property type="evidence" value="ECO:0007669"/>
    <property type="project" value="InterPro"/>
</dbReference>
<evidence type="ECO:0000259" key="1">
    <source>
        <dbReference type="Pfam" id="PF00646"/>
    </source>
</evidence>
<dbReference type="PANTHER" id="PTHR46407:SF3">
    <property type="entry name" value="OS02G0208700 PROTEIN"/>
    <property type="match status" value="1"/>
</dbReference>
<protein>
    <submittedName>
        <fullName evidence="2">Putative transcription factor WD40-like family</fullName>
    </submittedName>
</protein>
<dbReference type="InterPro" id="IPR006652">
    <property type="entry name" value="Kelch_1"/>
</dbReference>
<dbReference type="SUPFAM" id="SSF81383">
    <property type="entry name" value="F-box domain"/>
    <property type="match status" value="1"/>
</dbReference>
<dbReference type="OMA" id="PANNYRM"/>
<dbReference type="InterPro" id="IPR001810">
    <property type="entry name" value="F-box_dom"/>
</dbReference>
<evidence type="ECO:0000313" key="3">
    <source>
        <dbReference type="Proteomes" id="UP000238479"/>
    </source>
</evidence>
<evidence type="ECO:0000313" key="2">
    <source>
        <dbReference type="EMBL" id="PRQ50829.1"/>
    </source>
</evidence>
<organism evidence="2 3">
    <name type="scientific">Rosa chinensis</name>
    <name type="common">China rose</name>
    <dbReference type="NCBI Taxonomy" id="74649"/>
    <lineage>
        <taxon>Eukaryota</taxon>
        <taxon>Viridiplantae</taxon>
        <taxon>Streptophyta</taxon>
        <taxon>Embryophyta</taxon>
        <taxon>Tracheophyta</taxon>
        <taxon>Spermatophyta</taxon>
        <taxon>Magnoliopsida</taxon>
        <taxon>eudicotyledons</taxon>
        <taxon>Gunneridae</taxon>
        <taxon>Pentapetalae</taxon>
        <taxon>rosids</taxon>
        <taxon>fabids</taxon>
        <taxon>Rosales</taxon>
        <taxon>Rosaceae</taxon>
        <taxon>Rosoideae</taxon>
        <taxon>Rosoideae incertae sedis</taxon>
        <taxon>Rosa</taxon>
    </lineage>
</organism>
<feature type="domain" description="F-box" evidence="1">
    <location>
        <begin position="6"/>
        <end position="46"/>
    </location>
</feature>
<comment type="caution">
    <text evidence="2">The sequence shown here is derived from an EMBL/GenBank/DDBJ whole genome shotgun (WGS) entry which is preliminary data.</text>
</comment>
<dbReference type="OrthoDB" id="191037at2759"/>
<dbReference type="Pfam" id="PF24681">
    <property type="entry name" value="Kelch_KLHDC2_KLHL20_DRC7"/>
    <property type="match status" value="1"/>
</dbReference>
<dbReference type="CDD" id="cd22152">
    <property type="entry name" value="F-box_AtAFR-like"/>
    <property type="match status" value="1"/>
</dbReference>